<dbReference type="InterPro" id="IPR012340">
    <property type="entry name" value="NA-bd_OB-fold"/>
</dbReference>
<dbReference type="SUPFAM" id="SSF50249">
    <property type="entry name" value="Nucleic acid-binding proteins"/>
    <property type="match status" value="1"/>
</dbReference>
<evidence type="ECO:0000313" key="2">
    <source>
        <dbReference type="EMBL" id="OGE96213.1"/>
    </source>
</evidence>
<dbReference type="GO" id="GO:0003676">
    <property type="term" value="F:nucleic acid binding"/>
    <property type="evidence" value="ECO:0007669"/>
    <property type="project" value="InterPro"/>
</dbReference>
<evidence type="ECO:0000259" key="1">
    <source>
        <dbReference type="SMART" id="SM00357"/>
    </source>
</evidence>
<dbReference type="SMART" id="SM00357">
    <property type="entry name" value="CSP"/>
    <property type="match status" value="1"/>
</dbReference>
<organism evidence="2 3">
    <name type="scientific">Candidatus Doudnabacteria bacterium RIFCSPLOWO2_01_FULL_44_21</name>
    <dbReference type="NCBI Taxonomy" id="1817841"/>
    <lineage>
        <taxon>Bacteria</taxon>
        <taxon>Candidatus Doudnaibacteriota</taxon>
    </lineage>
</organism>
<reference evidence="2 3" key="1">
    <citation type="journal article" date="2016" name="Nat. Commun.">
        <title>Thousands of microbial genomes shed light on interconnected biogeochemical processes in an aquifer system.</title>
        <authorList>
            <person name="Anantharaman K."/>
            <person name="Brown C.T."/>
            <person name="Hug L.A."/>
            <person name="Sharon I."/>
            <person name="Castelle C.J."/>
            <person name="Probst A.J."/>
            <person name="Thomas B.C."/>
            <person name="Singh A."/>
            <person name="Wilkins M.J."/>
            <person name="Karaoz U."/>
            <person name="Brodie E.L."/>
            <person name="Williams K.H."/>
            <person name="Hubbard S.S."/>
            <person name="Banfield J.F."/>
        </authorList>
    </citation>
    <scope>NUCLEOTIDE SEQUENCE [LARGE SCALE GENOMIC DNA]</scope>
</reference>
<dbReference type="InterPro" id="IPR011129">
    <property type="entry name" value="CSD"/>
</dbReference>
<sequence>MAEKGRIVKLNPKGFGFVSRAGGRDVFVPSFELQRSRAGMNDEVEFEVGPDPRNPGKEMASSLTVVAKAAPSAPPTPLALGVAWKFGTVVKGFLPVMIVVMRGNVAALDLIVKLMANGKRVSNPKATLSPDSAGTVTFVVELVKVGLPMDANQCVLMAQINGQIYSTLWEAAKAPAPTPAKPPEPPKVERLNISTDRIYTYRVTFAPGVEVNVEGVIPIQFRQHGKISWSNQPVPAEPDGTLMVEVQVTQDGARGDVFFLAAGLRSKPEYVTHVNPPVRPAPAKK</sequence>
<dbReference type="AlphaFoldDB" id="A0A1F5Q220"/>
<comment type="caution">
    <text evidence="2">The sequence shown here is derived from an EMBL/GenBank/DDBJ whole genome shotgun (WGS) entry which is preliminary data.</text>
</comment>
<dbReference type="Proteomes" id="UP000177281">
    <property type="component" value="Unassembled WGS sequence"/>
</dbReference>
<proteinExistence type="predicted"/>
<dbReference type="EMBL" id="MFFB01000006">
    <property type="protein sequence ID" value="OGE96213.1"/>
    <property type="molecule type" value="Genomic_DNA"/>
</dbReference>
<gene>
    <name evidence="2" type="ORF">A3B10_02785</name>
</gene>
<accession>A0A1F5Q220</accession>
<name>A0A1F5Q220_9BACT</name>
<feature type="domain" description="Cold-shock" evidence="1">
    <location>
        <begin position="4"/>
        <end position="66"/>
    </location>
</feature>
<dbReference type="Gene3D" id="2.40.50.140">
    <property type="entry name" value="Nucleic acid-binding proteins"/>
    <property type="match status" value="1"/>
</dbReference>
<protein>
    <recommendedName>
        <fullName evidence="1">Cold-shock domain-containing protein</fullName>
    </recommendedName>
</protein>
<evidence type="ECO:0000313" key="3">
    <source>
        <dbReference type="Proteomes" id="UP000177281"/>
    </source>
</evidence>
<dbReference type="STRING" id="1817841.A3B10_02785"/>